<feature type="transmembrane region" description="Helical" evidence="6">
    <location>
        <begin position="92"/>
        <end position="118"/>
    </location>
</feature>
<evidence type="ECO:0000256" key="5">
    <source>
        <dbReference type="ARBA" id="ARBA00023136"/>
    </source>
</evidence>
<feature type="transmembrane region" description="Helical" evidence="6">
    <location>
        <begin position="130"/>
        <end position="160"/>
    </location>
</feature>
<evidence type="ECO:0000313" key="8">
    <source>
        <dbReference type="Proteomes" id="UP000481421"/>
    </source>
</evidence>
<dbReference type="Pfam" id="PF03631">
    <property type="entry name" value="Virul_fac_BrkB"/>
    <property type="match status" value="1"/>
</dbReference>
<evidence type="ECO:0000256" key="6">
    <source>
        <dbReference type="SAM" id="Phobius"/>
    </source>
</evidence>
<dbReference type="NCBIfam" id="TIGR00765">
    <property type="entry name" value="yihY_not_rbn"/>
    <property type="match status" value="1"/>
</dbReference>
<dbReference type="GO" id="GO:0005886">
    <property type="term" value="C:plasma membrane"/>
    <property type="evidence" value="ECO:0007669"/>
    <property type="project" value="UniProtKB-SubCell"/>
</dbReference>
<dbReference type="PANTHER" id="PTHR30213">
    <property type="entry name" value="INNER MEMBRANE PROTEIN YHJD"/>
    <property type="match status" value="1"/>
</dbReference>
<dbReference type="Proteomes" id="UP000481421">
    <property type="component" value="Unassembled WGS sequence"/>
</dbReference>
<keyword evidence="5 6" id="KW-0472">Membrane</keyword>
<evidence type="ECO:0000256" key="2">
    <source>
        <dbReference type="ARBA" id="ARBA00022475"/>
    </source>
</evidence>
<evidence type="ECO:0000256" key="4">
    <source>
        <dbReference type="ARBA" id="ARBA00022989"/>
    </source>
</evidence>
<proteinExistence type="predicted"/>
<dbReference type="AlphaFoldDB" id="A0A6B3RLF5"/>
<keyword evidence="2" id="KW-1003">Cell membrane</keyword>
<dbReference type="RefSeq" id="WP_164610780.1">
    <property type="nucleotide sequence ID" value="NZ_JAAIKE010000002.1"/>
</dbReference>
<protein>
    <submittedName>
        <fullName evidence="7">YihY/virulence factor BrkB family protein</fullName>
    </submittedName>
</protein>
<dbReference type="InterPro" id="IPR017039">
    <property type="entry name" value="Virul_fac_BrkB"/>
</dbReference>
<evidence type="ECO:0000313" key="7">
    <source>
        <dbReference type="EMBL" id="NEX46261.1"/>
    </source>
</evidence>
<evidence type="ECO:0000256" key="3">
    <source>
        <dbReference type="ARBA" id="ARBA00022692"/>
    </source>
</evidence>
<dbReference type="PIRSF" id="PIRSF035875">
    <property type="entry name" value="RNase_BN"/>
    <property type="match status" value="1"/>
</dbReference>
<feature type="transmembrane region" description="Helical" evidence="6">
    <location>
        <begin position="244"/>
        <end position="267"/>
    </location>
</feature>
<evidence type="ECO:0000256" key="1">
    <source>
        <dbReference type="ARBA" id="ARBA00004651"/>
    </source>
</evidence>
<organism evidence="7 8">
    <name type="scientific">Pseudotabrizicola algicola</name>
    <dbReference type="NCBI Taxonomy" id="2709381"/>
    <lineage>
        <taxon>Bacteria</taxon>
        <taxon>Pseudomonadati</taxon>
        <taxon>Pseudomonadota</taxon>
        <taxon>Alphaproteobacteria</taxon>
        <taxon>Rhodobacterales</taxon>
        <taxon>Paracoccaceae</taxon>
        <taxon>Pseudotabrizicola</taxon>
    </lineage>
</organism>
<keyword evidence="8" id="KW-1185">Reference proteome</keyword>
<feature type="transmembrane region" description="Helical" evidence="6">
    <location>
        <begin position="209"/>
        <end position="232"/>
    </location>
</feature>
<gene>
    <name evidence="7" type="ORF">G3572_08590</name>
</gene>
<name>A0A6B3RLF5_9RHOB</name>
<feature type="transmembrane region" description="Helical" evidence="6">
    <location>
        <begin position="172"/>
        <end position="197"/>
    </location>
</feature>
<feature type="transmembrane region" description="Helical" evidence="6">
    <location>
        <begin position="25"/>
        <end position="52"/>
    </location>
</feature>
<accession>A0A6B3RLF5</accession>
<sequence length="293" mass="31170">MQRLTDLFGFAGAVWGRINDGHFGLIAAGVAFYAMFAVFPGLAASVAIWSLMADPKVIEEYLEVGEQFLPADAALLVHDQVMGLLSTPRATLGWATFVSVMIALYSARAGVSALITGLDVVNRATPRGWLWGWVVDIALTLALIFAIIVGLGTIVLVPLVLQLFDFGPAEEWFLGVLPWVAMFVLVLSCLSILYHFGPNVPSGNGRPRVSVGVVVAAITWSAVSFAFSAYLANFDSYNRIYGSIGAVVALLMWLYLGVLAVLLGGAVNAELTEAKFGDAKLAKTPAAETPVSD</sequence>
<comment type="caution">
    <text evidence="7">The sequence shown here is derived from an EMBL/GenBank/DDBJ whole genome shotgun (WGS) entry which is preliminary data.</text>
</comment>
<keyword evidence="3 6" id="KW-0812">Transmembrane</keyword>
<reference evidence="7 8" key="1">
    <citation type="submission" date="2020-02" db="EMBL/GenBank/DDBJ databases">
        <title>Rhodobacter algicola sp. nov., isolated from microalga culture.</title>
        <authorList>
            <person name="Park C.-Y."/>
        </authorList>
    </citation>
    <scope>NUCLEOTIDE SEQUENCE [LARGE SCALE GENOMIC DNA]</scope>
    <source>
        <strain evidence="7 8">ETT8</strain>
    </source>
</reference>
<keyword evidence="4 6" id="KW-1133">Transmembrane helix</keyword>
<dbReference type="PANTHER" id="PTHR30213:SF0">
    <property type="entry name" value="UPF0761 MEMBRANE PROTEIN YIHY"/>
    <property type="match status" value="1"/>
</dbReference>
<dbReference type="EMBL" id="JAAIKE010000002">
    <property type="protein sequence ID" value="NEX46261.1"/>
    <property type="molecule type" value="Genomic_DNA"/>
</dbReference>
<comment type="subcellular location">
    <subcellularLocation>
        <location evidence="1">Cell membrane</location>
        <topology evidence="1">Multi-pass membrane protein</topology>
    </subcellularLocation>
</comment>